<keyword evidence="5" id="KW-1185">Reference proteome</keyword>
<dbReference type="SUPFAM" id="SSF51230">
    <property type="entry name" value="Single hybrid motif"/>
    <property type="match status" value="1"/>
</dbReference>
<dbReference type="InterPro" id="IPR000089">
    <property type="entry name" value="Biotin_lipoyl"/>
</dbReference>
<dbReference type="PROSITE" id="PS50968">
    <property type="entry name" value="BIOTINYL_LIPOYL"/>
    <property type="match status" value="1"/>
</dbReference>
<dbReference type="GO" id="GO:0005960">
    <property type="term" value="C:glycine cleavage complex"/>
    <property type="evidence" value="ECO:0007669"/>
    <property type="project" value="InterPro"/>
</dbReference>
<dbReference type="Pfam" id="PF01597">
    <property type="entry name" value="GCV_H"/>
    <property type="match status" value="1"/>
</dbReference>
<comment type="subunit">
    <text evidence="2">The glycine cleavage system is composed of four proteins: P, T, L and H.</text>
</comment>
<comment type="similarity">
    <text evidence="2">Belongs to the GcvH family.</text>
</comment>
<gene>
    <name evidence="2" type="primary">gcvH</name>
    <name evidence="4" type="ORF">SAMN02745244_02905</name>
</gene>
<dbReference type="GO" id="GO:0005829">
    <property type="term" value="C:cytosol"/>
    <property type="evidence" value="ECO:0007669"/>
    <property type="project" value="TreeGrafter"/>
</dbReference>
<dbReference type="GO" id="GO:0009249">
    <property type="term" value="P:protein lipoylation"/>
    <property type="evidence" value="ECO:0007669"/>
    <property type="project" value="TreeGrafter"/>
</dbReference>
<dbReference type="HAMAP" id="MF_00272">
    <property type="entry name" value="GcvH"/>
    <property type="match status" value="1"/>
</dbReference>
<dbReference type="PANTHER" id="PTHR11715:SF3">
    <property type="entry name" value="GLYCINE CLEAVAGE SYSTEM H PROTEIN-RELATED"/>
    <property type="match status" value="1"/>
</dbReference>
<accession>A0A1M6KSX4</accession>
<dbReference type="Proteomes" id="UP000184512">
    <property type="component" value="Unassembled WGS sequence"/>
</dbReference>
<evidence type="ECO:0000313" key="4">
    <source>
        <dbReference type="EMBL" id="SHJ62061.1"/>
    </source>
</evidence>
<reference evidence="4 5" key="1">
    <citation type="submission" date="2016-11" db="EMBL/GenBank/DDBJ databases">
        <authorList>
            <person name="Jaros S."/>
            <person name="Januszkiewicz K."/>
            <person name="Wedrychowicz H."/>
        </authorList>
    </citation>
    <scope>NUCLEOTIDE SEQUENCE [LARGE SCALE GENOMIC DNA]</scope>
    <source>
        <strain evidence="4 5">DSM 12906</strain>
    </source>
</reference>
<dbReference type="GO" id="GO:0019464">
    <property type="term" value="P:glycine decarboxylation via glycine cleavage system"/>
    <property type="evidence" value="ECO:0007669"/>
    <property type="project" value="UniProtKB-UniRule"/>
</dbReference>
<dbReference type="EMBL" id="FQZG01000063">
    <property type="protein sequence ID" value="SHJ62061.1"/>
    <property type="molecule type" value="Genomic_DNA"/>
</dbReference>
<dbReference type="NCBIfam" id="NF002270">
    <property type="entry name" value="PRK01202.1"/>
    <property type="match status" value="1"/>
</dbReference>
<dbReference type="InterPro" id="IPR002930">
    <property type="entry name" value="GCV_H"/>
</dbReference>
<dbReference type="PANTHER" id="PTHR11715">
    <property type="entry name" value="GLYCINE CLEAVAGE SYSTEM H PROTEIN"/>
    <property type="match status" value="1"/>
</dbReference>
<dbReference type="STRING" id="1123357.SAMN02745244_02905"/>
<dbReference type="InterPro" id="IPR011053">
    <property type="entry name" value="Single_hybrid_motif"/>
</dbReference>
<feature type="modified residue" description="N6-lipoyllysine" evidence="2">
    <location>
        <position position="58"/>
    </location>
</feature>
<sequence length="119" mass="12499">MLKFTPDHEWLDPTGDDVAVGITEHAASELGDIVFIELPTVGDSVSKGDEVVAIDSTKAASGITAAIDGVITAVNETLVDAPESVNADPMGTWFFRIDPTDPAQLDDLLDEAAYQALIG</sequence>
<feature type="domain" description="Lipoyl-binding" evidence="3">
    <location>
        <begin position="17"/>
        <end position="98"/>
    </location>
</feature>
<dbReference type="CDD" id="cd06848">
    <property type="entry name" value="GCS_H"/>
    <property type="match status" value="1"/>
</dbReference>
<dbReference type="AlphaFoldDB" id="A0A1M6KSX4"/>
<keyword evidence="1 2" id="KW-0450">Lipoyl</keyword>
<proteinExistence type="inferred from homology"/>
<evidence type="ECO:0000259" key="3">
    <source>
        <dbReference type="PROSITE" id="PS50968"/>
    </source>
</evidence>
<organism evidence="4 5">
    <name type="scientific">Tessaracoccus bendigoensis DSM 12906</name>
    <dbReference type="NCBI Taxonomy" id="1123357"/>
    <lineage>
        <taxon>Bacteria</taxon>
        <taxon>Bacillati</taxon>
        <taxon>Actinomycetota</taxon>
        <taxon>Actinomycetes</taxon>
        <taxon>Propionibacteriales</taxon>
        <taxon>Propionibacteriaceae</taxon>
        <taxon>Tessaracoccus</taxon>
    </lineage>
</organism>
<dbReference type="RefSeq" id="WP_073189574.1">
    <property type="nucleotide sequence ID" value="NZ_FQZG01000063.1"/>
</dbReference>
<name>A0A1M6KSX4_9ACTN</name>
<protein>
    <recommendedName>
        <fullName evidence="2">Glycine cleavage system H protein</fullName>
    </recommendedName>
</protein>
<comment type="function">
    <text evidence="2">The glycine cleavage system catalyzes the degradation of glycine. The H protein shuttles the methylamine group of glycine from the P protein to the T protein.</text>
</comment>
<dbReference type="Gene3D" id="2.40.50.100">
    <property type="match status" value="1"/>
</dbReference>
<evidence type="ECO:0000256" key="2">
    <source>
        <dbReference type="HAMAP-Rule" id="MF_00272"/>
    </source>
</evidence>
<comment type="cofactor">
    <cofactor evidence="2">
        <name>(R)-lipoate</name>
        <dbReference type="ChEBI" id="CHEBI:83088"/>
    </cofactor>
    <text evidence="2">Binds 1 lipoyl cofactor covalently.</text>
</comment>
<dbReference type="OrthoDB" id="9796712at2"/>
<evidence type="ECO:0000256" key="1">
    <source>
        <dbReference type="ARBA" id="ARBA00022823"/>
    </source>
</evidence>
<dbReference type="InterPro" id="IPR033753">
    <property type="entry name" value="GCV_H/Fam206"/>
</dbReference>
<evidence type="ECO:0000313" key="5">
    <source>
        <dbReference type="Proteomes" id="UP000184512"/>
    </source>
</evidence>